<protein>
    <submittedName>
        <fullName evidence="2">Uncharacterized protein</fullName>
    </submittedName>
</protein>
<feature type="region of interest" description="Disordered" evidence="1">
    <location>
        <begin position="1"/>
        <end position="60"/>
    </location>
</feature>
<keyword evidence="3" id="KW-1185">Reference proteome</keyword>
<evidence type="ECO:0000313" key="3">
    <source>
        <dbReference type="Proteomes" id="UP000246991"/>
    </source>
</evidence>
<name>A0A317SWR0_9PEZI</name>
<feature type="compositionally biased region" description="Basic and acidic residues" evidence="1">
    <location>
        <begin position="21"/>
        <end position="30"/>
    </location>
</feature>
<accession>A0A317SWR0</accession>
<sequence length="60" mass="6565">MHGAQSVRAEHLTSTSVKRSVHPEIRESQTQKRNFPASVPFQATETSPQLAPRAANIVLA</sequence>
<evidence type="ECO:0000313" key="2">
    <source>
        <dbReference type="EMBL" id="PWW77967.1"/>
    </source>
</evidence>
<evidence type="ECO:0000256" key="1">
    <source>
        <dbReference type="SAM" id="MobiDB-lite"/>
    </source>
</evidence>
<reference evidence="2 3" key="1">
    <citation type="submission" date="2018-03" db="EMBL/GenBank/DDBJ databases">
        <title>Genomes of Pezizomycetes fungi and the evolution of truffles.</title>
        <authorList>
            <person name="Murat C."/>
            <person name="Payen T."/>
            <person name="Noel B."/>
            <person name="Kuo A."/>
            <person name="Martin F.M."/>
        </authorList>
    </citation>
    <scope>NUCLEOTIDE SEQUENCE [LARGE SCALE GENOMIC DNA]</scope>
    <source>
        <strain evidence="2">091103-1</strain>
    </source>
</reference>
<comment type="caution">
    <text evidence="2">The sequence shown here is derived from an EMBL/GenBank/DDBJ whole genome shotgun (WGS) entry which is preliminary data.</text>
</comment>
<dbReference type="AlphaFoldDB" id="A0A317SWR0"/>
<organism evidence="2 3">
    <name type="scientific">Tuber magnatum</name>
    <name type="common">white Piedmont truffle</name>
    <dbReference type="NCBI Taxonomy" id="42249"/>
    <lineage>
        <taxon>Eukaryota</taxon>
        <taxon>Fungi</taxon>
        <taxon>Dikarya</taxon>
        <taxon>Ascomycota</taxon>
        <taxon>Pezizomycotina</taxon>
        <taxon>Pezizomycetes</taxon>
        <taxon>Pezizales</taxon>
        <taxon>Tuberaceae</taxon>
        <taxon>Tuber</taxon>
    </lineage>
</organism>
<feature type="non-terminal residue" evidence="2">
    <location>
        <position position="1"/>
    </location>
</feature>
<gene>
    <name evidence="2" type="ORF">C7212DRAFT_312786</name>
</gene>
<dbReference type="EMBL" id="PYWC01000018">
    <property type="protein sequence ID" value="PWW77967.1"/>
    <property type="molecule type" value="Genomic_DNA"/>
</dbReference>
<proteinExistence type="predicted"/>
<dbReference type="Proteomes" id="UP000246991">
    <property type="component" value="Unassembled WGS sequence"/>
</dbReference>